<gene>
    <name evidence="1" type="ORF">ANCCAN_20744</name>
</gene>
<evidence type="ECO:0000313" key="2">
    <source>
        <dbReference type="Proteomes" id="UP000252519"/>
    </source>
</evidence>
<organism evidence="1 2">
    <name type="scientific">Ancylostoma caninum</name>
    <name type="common">Dog hookworm</name>
    <dbReference type="NCBI Taxonomy" id="29170"/>
    <lineage>
        <taxon>Eukaryota</taxon>
        <taxon>Metazoa</taxon>
        <taxon>Ecdysozoa</taxon>
        <taxon>Nematoda</taxon>
        <taxon>Chromadorea</taxon>
        <taxon>Rhabditida</taxon>
        <taxon>Rhabditina</taxon>
        <taxon>Rhabditomorpha</taxon>
        <taxon>Strongyloidea</taxon>
        <taxon>Ancylostomatidae</taxon>
        <taxon>Ancylostomatinae</taxon>
        <taxon>Ancylostoma</taxon>
    </lineage>
</organism>
<name>A0A368FT51_ANCCA</name>
<dbReference type="EMBL" id="JOJR01000925">
    <property type="protein sequence ID" value="RCN33417.1"/>
    <property type="molecule type" value="Genomic_DNA"/>
</dbReference>
<protein>
    <submittedName>
        <fullName evidence="1">Uncharacterized protein</fullName>
    </submittedName>
</protein>
<sequence length="158" mass="18691">MSDSCGKPLNIDALTIDEKNDFNYKISFDAFCDCEEVCTFVGALKWNWNAFLYGYISCKSLSNYKNNEIVISHFHFDYVTCRYYFNDTTKNFVEACPQQQSRLTRKIPHPTPVRQGKSHYVVQIRVHHRKYWSSDERKNRKHVEELQNEVRVFVGCTV</sequence>
<comment type="caution">
    <text evidence="1">The sequence shown here is derived from an EMBL/GenBank/DDBJ whole genome shotgun (WGS) entry which is preliminary data.</text>
</comment>
<accession>A0A368FT51</accession>
<dbReference type="Proteomes" id="UP000252519">
    <property type="component" value="Unassembled WGS sequence"/>
</dbReference>
<keyword evidence="2" id="KW-1185">Reference proteome</keyword>
<evidence type="ECO:0000313" key="1">
    <source>
        <dbReference type="EMBL" id="RCN33417.1"/>
    </source>
</evidence>
<dbReference type="AlphaFoldDB" id="A0A368FT51"/>
<proteinExistence type="predicted"/>
<reference evidence="1 2" key="1">
    <citation type="submission" date="2014-10" db="EMBL/GenBank/DDBJ databases">
        <title>Draft genome of the hookworm Ancylostoma caninum.</title>
        <authorList>
            <person name="Mitreva M."/>
        </authorList>
    </citation>
    <scope>NUCLEOTIDE SEQUENCE [LARGE SCALE GENOMIC DNA]</scope>
    <source>
        <strain evidence="1 2">Baltimore</strain>
    </source>
</reference>